<dbReference type="PANTHER" id="PTHR42709:SF6">
    <property type="entry name" value="UNDECAPRENYL PHOSPHATE TRANSPORTER A"/>
    <property type="match status" value="1"/>
</dbReference>
<organism evidence="8">
    <name type="scientific">hydrothermal vent metagenome</name>
    <dbReference type="NCBI Taxonomy" id="652676"/>
    <lineage>
        <taxon>unclassified sequences</taxon>
        <taxon>metagenomes</taxon>
        <taxon>ecological metagenomes</taxon>
    </lineage>
</organism>
<dbReference type="InterPro" id="IPR051311">
    <property type="entry name" value="DedA_domain"/>
</dbReference>
<comment type="subcellular location">
    <subcellularLocation>
        <location evidence="1">Cell membrane</location>
        <topology evidence="1">Multi-pass membrane protein</topology>
    </subcellularLocation>
</comment>
<dbReference type="Pfam" id="PF09335">
    <property type="entry name" value="VTT_dom"/>
    <property type="match status" value="1"/>
</dbReference>
<feature type="domain" description="VTT" evidence="7">
    <location>
        <begin position="64"/>
        <end position="182"/>
    </location>
</feature>
<dbReference type="PANTHER" id="PTHR42709">
    <property type="entry name" value="ALKALINE PHOSPHATASE LIKE PROTEIN"/>
    <property type="match status" value="1"/>
</dbReference>
<evidence type="ECO:0000256" key="6">
    <source>
        <dbReference type="SAM" id="Phobius"/>
    </source>
</evidence>
<evidence type="ECO:0000313" key="8">
    <source>
        <dbReference type="EMBL" id="VAW93330.1"/>
    </source>
</evidence>
<keyword evidence="2" id="KW-1003">Cell membrane</keyword>
<feature type="transmembrane region" description="Helical" evidence="6">
    <location>
        <begin position="158"/>
        <end position="179"/>
    </location>
</feature>
<evidence type="ECO:0000256" key="2">
    <source>
        <dbReference type="ARBA" id="ARBA00022475"/>
    </source>
</evidence>
<feature type="transmembrane region" description="Helical" evidence="6">
    <location>
        <begin position="76"/>
        <end position="105"/>
    </location>
</feature>
<evidence type="ECO:0000259" key="7">
    <source>
        <dbReference type="Pfam" id="PF09335"/>
    </source>
</evidence>
<proteinExistence type="predicted"/>
<dbReference type="InterPro" id="IPR032816">
    <property type="entry name" value="VTT_dom"/>
</dbReference>
<dbReference type="EMBL" id="UOFU01000023">
    <property type="protein sequence ID" value="VAW93330.1"/>
    <property type="molecule type" value="Genomic_DNA"/>
</dbReference>
<keyword evidence="4 6" id="KW-1133">Transmembrane helix</keyword>
<evidence type="ECO:0000256" key="4">
    <source>
        <dbReference type="ARBA" id="ARBA00022989"/>
    </source>
</evidence>
<feature type="transmembrane region" description="Helical" evidence="6">
    <location>
        <begin position="191"/>
        <end position="210"/>
    </location>
</feature>
<feature type="transmembrane region" description="Helical" evidence="6">
    <location>
        <begin position="45"/>
        <end position="64"/>
    </location>
</feature>
<keyword evidence="5 6" id="KW-0472">Membrane</keyword>
<evidence type="ECO:0000256" key="5">
    <source>
        <dbReference type="ARBA" id="ARBA00023136"/>
    </source>
</evidence>
<gene>
    <name evidence="8" type="ORF">MNBD_GAMMA20-1880</name>
</gene>
<dbReference type="AlphaFoldDB" id="A0A3B0ZVT3"/>
<sequence>MRQLITLAMTLAAIFASTFILIKATGILTVEDIESLLTTASQINPLYVVAVVIALLFADLLIAIPTLTITILSGYFLGFLLGGISAMSGMLLAGLVGYMICWFYGPGLLMKIYKNPEKLREMERVFSLHGSMVLIICRALPILPEVSCCLAGANRMPFWRFLLYYSIGTIPYAFIAAYAGSQSSLNDPTPAIFTAIAISLFLWLAWYLFLRKNKNRQITKQ</sequence>
<accession>A0A3B0ZVT3</accession>
<keyword evidence="3 6" id="KW-0812">Transmembrane</keyword>
<dbReference type="GO" id="GO:0005886">
    <property type="term" value="C:plasma membrane"/>
    <property type="evidence" value="ECO:0007669"/>
    <property type="project" value="UniProtKB-SubCell"/>
</dbReference>
<evidence type="ECO:0000256" key="3">
    <source>
        <dbReference type="ARBA" id="ARBA00022692"/>
    </source>
</evidence>
<reference evidence="8" key="1">
    <citation type="submission" date="2018-06" db="EMBL/GenBank/DDBJ databases">
        <authorList>
            <person name="Zhirakovskaya E."/>
        </authorList>
    </citation>
    <scope>NUCLEOTIDE SEQUENCE</scope>
</reference>
<evidence type="ECO:0000256" key="1">
    <source>
        <dbReference type="ARBA" id="ARBA00004651"/>
    </source>
</evidence>
<name>A0A3B0ZVT3_9ZZZZ</name>
<protein>
    <recommendedName>
        <fullName evidence="7">VTT domain-containing protein</fullName>
    </recommendedName>
</protein>